<evidence type="ECO:0000313" key="2">
    <source>
        <dbReference type="Proteomes" id="UP000239203"/>
    </source>
</evidence>
<dbReference type="AlphaFoldDB" id="A0A2S6GFR4"/>
<dbReference type="RefSeq" id="WP_104482190.1">
    <property type="nucleotide sequence ID" value="NZ_CP154825.1"/>
</dbReference>
<dbReference type="OrthoDB" id="3542385at2"/>
<evidence type="ECO:0000313" key="1">
    <source>
        <dbReference type="EMBL" id="PPK64011.1"/>
    </source>
</evidence>
<protein>
    <submittedName>
        <fullName evidence="1">Uncharacterized protein</fullName>
    </submittedName>
</protein>
<comment type="caution">
    <text evidence="1">The sequence shown here is derived from an EMBL/GenBank/DDBJ whole genome shotgun (WGS) entry which is preliminary data.</text>
</comment>
<dbReference type="EMBL" id="PTIX01000022">
    <property type="protein sequence ID" value="PPK64011.1"/>
    <property type="molecule type" value="Genomic_DNA"/>
</dbReference>
<proteinExistence type="predicted"/>
<organism evidence="1 2">
    <name type="scientific">Actinokineospora auranticolor</name>
    <dbReference type="NCBI Taxonomy" id="155976"/>
    <lineage>
        <taxon>Bacteria</taxon>
        <taxon>Bacillati</taxon>
        <taxon>Actinomycetota</taxon>
        <taxon>Actinomycetes</taxon>
        <taxon>Pseudonocardiales</taxon>
        <taxon>Pseudonocardiaceae</taxon>
        <taxon>Actinokineospora</taxon>
    </lineage>
</organism>
<name>A0A2S6GFR4_9PSEU</name>
<reference evidence="1 2" key="1">
    <citation type="submission" date="2018-02" db="EMBL/GenBank/DDBJ databases">
        <title>Genomic Encyclopedia of Archaeal and Bacterial Type Strains, Phase II (KMG-II): from individual species to whole genera.</title>
        <authorList>
            <person name="Goeker M."/>
        </authorList>
    </citation>
    <scope>NUCLEOTIDE SEQUENCE [LARGE SCALE GENOMIC DNA]</scope>
    <source>
        <strain evidence="1 2">YU 961-1</strain>
    </source>
</reference>
<sequence length="165" mass="17914">MNLLDHITAAAALTARTGHDPAALAADAALRFEWYRAAAPDDEPAFLALILRDPEPAVATAAAAARIDDRAAYARGFAEWAARVRPAVEHVEPLRARLSEWCLVHDALAGRDVPIGAVLAASDWAQRRLAAQVDGELLALLAVHGRTRRVRALTRVPRPVRRRVD</sequence>
<dbReference type="Proteomes" id="UP000239203">
    <property type="component" value="Unassembled WGS sequence"/>
</dbReference>
<keyword evidence="2" id="KW-1185">Reference proteome</keyword>
<accession>A0A2S6GFR4</accession>
<gene>
    <name evidence="1" type="ORF">CLV40_1222</name>
</gene>